<evidence type="ECO:0000313" key="3">
    <source>
        <dbReference type="EMBL" id="KAK5087024.1"/>
    </source>
</evidence>
<name>A0AAN7T2G8_9EURO</name>
<dbReference type="PANTHER" id="PTHR40640">
    <property type="entry name" value="ANCHORED GLYCOPROTEIN, PUTATIVE (AFU_ORTHOLOGUE AFUA_8G04860)-RELATED"/>
    <property type="match status" value="1"/>
</dbReference>
<evidence type="ECO:0000256" key="1">
    <source>
        <dbReference type="SAM" id="MobiDB-lite"/>
    </source>
</evidence>
<accession>A0AAN7T2G8</accession>
<feature type="signal peptide" evidence="2">
    <location>
        <begin position="1"/>
        <end position="20"/>
    </location>
</feature>
<dbReference type="PANTHER" id="PTHR40640:SF1">
    <property type="entry name" value="ANCHORED GLYCOPROTEIN, PUTATIVE (AFU_ORTHOLOGUE AFUA_8G04860)-RELATED"/>
    <property type="match status" value="1"/>
</dbReference>
<organism evidence="3 4">
    <name type="scientific">Lithohypha guttulata</name>
    <dbReference type="NCBI Taxonomy" id="1690604"/>
    <lineage>
        <taxon>Eukaryota</taxon>
        <taxon>Fungi</taxon>
        <taxon>Dikarya</taxon>
        <taxon>Ascomycota</taxon>
        <taxon>Pezizomycotina</taxon>
        <taxon>Eurotiomycetes</taxon>
        <taxon>Chaetothyriomycetidae</taxon>
        <taxon>Chaetothyriales</taxon>
        <taxon>Trichomeriaceae</taxon>
        <taxon>Lithohypha</taxon>
    </lineage>
</organism>
<proteinExistence type="predicted"/>
<protein>
    <submittedName>
        <fullName evidence="3">Uncharacterized protein</fullName>
    </submittedName>
</protein>
<sequence>MSRLILVLAATTASTALTSAQSASPIPTTTQVFFPYPEGNIPLNAFVIAQDATATTLAIQCAPQATTECDFPSPITVTVGPSTFHLDPTGIYYPLGLVDCTLSGTTAAVCAVTAGIYDDPDLGYRSDNGWLDVTTPAASSTTNTATFAETDLGYITVTIPAALLQSESSTSSGHTNTASRTNPLASTPMPTGASGSSVNTATTPMITATGAANLLSNTLTYAGLLVSLVTTFLLP</sequence>
<dbReference type="AlphaFoldDB" id="A0AAN7T2G8"/>
<evidence type="ECO:0000313" key="4">
    <source>
        <dbReference type="Proteomes" id="UP001309876"/>
    </source>
</evidence>
<comment type="caution">
    <text evidence="3">The sequence shown here is derived from an EMBL/GenBank/DDBJ whole genome shotgun (WGS) entry which is preliminary data.</text>
</comment>
<dbReference type="EMBL" id="JAVRRJ010000003">
    <property type="protein sequence ID" value="KAK5087024.1"/>
    <property type="molecule type" value="Genomic_DNA"/>
</dbReference>
<feature type="region of interest" description="Disordered" evidence="1">
    <location>
        <begin position="166"/>
        <end position="198"/>
    </location>
</feature>
<reference evidence="3 4" key="1">
    <citation type="submission" date="2023-08" db="EMBL/GenBank/DDBJ databases">
        <title>Black Yeasts Isolated from many extreme environments.</title>
        <authorList>
            <person name="Coleine C."/>
            <person name="Stajich J.E."/>
            <person name="Selbmann L."/>
        </authorList>
    </citation>
    <scope>NUCLEOTIDE SEQUENCE [LARGE SCALE GENOMIC DNA]</scope>
    <source>
        <strain evidence="3 4">CCFEE 5910</strain>
    </source>
</reference>
<keyword evidence="2" id="KW-0732">Signal</keyword>
<evidence type="ECO:0000256" key="2">
    <source>
        <dbReference type="SAM" id="SignalP"/>
    </source>
</evidence>
<dbReference type="Proteomes" id="UP001309876">
    <property type="component" value="Unassembled WGS sequence"/>
</dbReference>
<keyword evidence="4" id="KW-1185">Reference proteome</keyword>
<feature type="chain" id="PRO_5042834987" evidence="2">
    <location>
        <begin position="21"/>
        <end position="235"/>
    </location>
</feature>
<gene>
    <name evidence="3" type="ORF">LTR05_004195</name>
</gene>